<organism evidence="5 6">
    <name type="scientific">Streptomyces xinghaiensis</name>
    <dbReference type="NCBI Taxonomy" id="1038928"/>
    <lineage>
        <taxon>Bacteria</taxon>
        <taxon>Bacillati</taxon>
        <taxon>Actinomycetota</taxon>
        <taxon>Actinomycetes</taxon>
        <taxon>Kitasatosporales</taxon>
        <taxon>Streptomycetaceae</taxon>
        <taxon>Streptomyces</taxon>
    </lineage>
</organism>
<dbReference type="PANTHER" id="PTHR16305:SF35">
    <property type="entry name" value="TRANSCRIPTIONAL ACTIVATOR DOMAIN"/>
    <property type="match status" value="1"/>
</dbReference>
<feature type="compositionally biased region" description="Low complexity" evidence="3">
    <location>
        <begin position="1294"/>
        <end position="1312"/>
    </location>
</feature>
<dbReference type="Pfam" id="PF00196">
    <property type="entry name" value="GerE"/>
    <property type="match status" value="1"/>
</dbReference>
<dbReference type="CDD" id="cd06170">
    <property type="entry name" value="LuxR_C_like"/>
    <property type="match status" value="1"/>
</dbReference>
<protein>
    <submittedName>
        <fullName evidence="5">Helix-turn-helix transcriptional regulator</fullName>
    </submittedName>
</protein>
<dbReference type="GO" id="GO:0003677">
    <property type="term" value="F:DNA binding"/>
    <property type="evidence" value="ECO:0007669"/>
    <property type="project" value="InterPro"/>
</dbReference>
<feature type="compositionally biased region" description="Low complexity" evidence="3">
    <location>
        <begin position="206"/>
        <end position="215"/>
    </location>
</feature>
<feature type="domain" description="HTH luxR-type" evidence="4">
    <location>
        <begin position="1195"/>
        <end position="1260"/>
    </location>
</feature>
<dbReference type="SMART" id="SM00421">
    <property type="entry name" value="HTH_LUXR"/>
    <property type="match status" value="1"/>
</dbReference>
<feature type="region of interest" description="Disordered" evidence="3">
    <location>
        <begin position="1286"/>
        <end position="1346"/>
    </location>
</feature>
<feature type="region of interest" description="Disordered" evidence="3">
    <location>
        <begin position="1"/>
        <end position="23"/>
    </location>
</feature>
<dbReference type="Gene3D" id="1.10.10.10">
    <property type="entry name" value="Winged helix-like DNA-binding domain superfamily/Winged helix DNA-binding domain"/>
    <property type="match status" value="1"/>
</dbReference>
<dbReference type="GO" id="GO:0006355">
    <property type="term" value="P:regulation of DNA-templated transcription"/>
    <property type="evidence" value="ECO:0007669"/>
    <property type="project" value="InterPro"/>
</dbReference>
<dbReference type="SUPFAM" id="SSF52540">
    <property type="entry name" value="P-loop containing nucleoside triphosphate hydrolases"/>
    <property type="match status" value="1"/>
</dbReference>
<feature type="region of interest" description="Disordered" evidence="3">
    <location>
        <begin position="697"/>
        <end position="764"/>
    </location>
</feature>
<dbReference type="InterPro" id="IPR041664">
    <property type="entry name" value="AAA_16"/>
</dbReference>
<dbReference type="Pfam" id="PF13191">
    <property type="entry name" value="AAA_16"/>
    <property type="match status" value="1"/>
</dbReference>
<evidence type="ECO:0000256" key="3">
    <source>
        <dbReference type="SAM" id="MobiDB-lite"/>
    </source>
</evidence>
<feature type="compositionally biased region" description="Low complexity" evidence="3">
    <location>
        <begin position="247"/>
        <end position="273"/>
    </location>
</feature>
<dbReference type="InterPro" id="IPR036388">
    <property type="entry name" value="WH-like_DNA-bd_sf"/>
</dbReference>
<dbReference type="GO" id="GO:0004016">
    <property type="term" value="F:adenylate cyclase activity"/>
    <property type="evidence" value="ECO:0007669"/>
    <property type="project" value="TreeGrafter"/>
</dbReference>
<dbReference type="GO" id="GO:0005524">
    <property type="term" value="F:ATP binding"/>
    <property type="evidence" value="ECO:0007669"/>
    <property type="project" value="UniProtKB-KW"/>
</dbReference>
<feature type="region of interest" description="Disordered" evidence="3">
    <location>
        <begin position="136"/>
        <end position="279"/>
    </location>
</feature>
<accession>A0A3R7G1E4</accession>
<dbReference type="PROSITE" id="PS50043">
    <property type="entry name" value="HTH_LUXR_2"/>
    <property type="match status" value="1"/>
</dbReference>
<feature type="compositionally biased region" description="Gly residues" evidence="3">
    <location>
        <begin position="193"/>
        <end position="205"/>
    </location>
</feature>
<evidence type="ECO:0000313" key="5">
    <source>
        <dbReference type="EMBL" id="RKM98895.1"/>
    </source>
</evidence>
<dbReference type="RefSeq" id="WP_078648980.1">
    <property type="nucleotide sequence ID" value="NZ_CP134822.1"/>
</dbReference>
<keyword evidence="1" id="KW-0547">Nucleotide-binding</keyword>
<dbReference type="InterPro" id="IPR027417">
    <property type="entry name" value="P-loop_NTPase"/>
</dbReference>
<dbReference type="InterPro" id="IPR000792">
    <property type="entry name" value="Tscrpt_reg_LuxR_C"/>
</dbReference>
<reference evidence="5 6" key="1">
    <citation type="journal article" date="2014" name="Genome Announc.">
        <title>Draft Genome Sequence of Streptomyces fradiae ATCC 19609, a Strain Highly Sensitive to Antibiotics.</title>
        <authorList>
            <person name="Bekker O.B."/>
            <person name="Klimina K.M."/>
            <person name="Vatlin A.A."/>
            <person name="Zakharevich N.V."/>
            <person name="Kasianov A.S."/>
            <person name="Danilenko V.N."/>
        </authorList>
    </citation>
    <scope>NUCLEOTIDE SEQUENCE [LARGE SCALE GENOMIC DNA]</scope>
    <source>
        <strain evidence="5 6">ATCC 19609</strain>
    </source>
</reference>
<dbReference type="SUPFAM" id="SSF46894">
    <property type="entry name" value="C-terminal effector domain of the bipartite response regulators"/>
    <property type="match status" value="1"/>
</dbReference>
<dbReference type="PRINTS" id="PR00038">
    <property type="entry name" value="HTHLUXR"/>
</dbReference>
<evidence type="ECO:0000259" key="4">
    <source>
        <dbReference type="PROSITE" id="PS50043"/>
    </source>
</evidence>
<evidence type="ECO:0000256" key="2">
    <source>
        <dbReference type="ARBA" id="ARBA00022840"/>
    </source>
</evidence>
<dbReference type="PANTHER" id="PTHR16305">
    <property type="entry name" value="TESTICULAR SOLUBLE ADENYLYL CYCLASE"/>
    <property type="match status" value="1"/>
</dbReference>
<evidence type="ECO:0000256" key="1">
    <source>
        <dbReference type="ARBA" id="ARBA00022741"/>
    </source>
</evidence>
<dbReference type="Proteomes" id="UP000028058">
    <property type="component" value="Unassembled WGS sequence"/>
</dbReference>
<keyword evidence="6" id="KW-1185">Reference proteome</keyword>
<proteinExistence type="predicted"/>
<comment type="caution">
    <text evidence="5">The sequence shown here is derived from an EMBL/GenBank/DDBJ whole genome shotgun (WGS) entry which is preliminary data.</text>
</comment>
<sequence length="1346" mass="134334">MRSVNQEHGGRAPGRPPRRLHGRRAELRALGALLEAARRGAGGALLLVGEPGLGRSALLDRAAAHASGTAGRPAPGRAPEPAPGPAGGCVATVLRIRAVAAEQHIPYSGLHALLTPAASLLPAVTPRTAPLAEALRLARPGRQETTAARGAAAAPDTPAAPDTAASAPRETVRGATAGRREAVASDTVTAPGGDPGAGHEGGAGPSRGAAAARGAESVRDRDPASGSPGGAGRWGTAGNRSAVPPEAVAGTAGARATGLRPGRPAGAATATAGAGSGAGPGTGAVADALLARLGELTRRGPLLVCVDDAHLLDPDSRAVLGFTARRLDGGPPVALLLSVEQGRAGEPEFAGVPALSPAPLAEPDALALLDDLLPGDAAPAVREALLHEGCGNPSLLTDLVAGLTPAQLTGAAPLPEPLPADGPLLRDGAARLRALPPDTRLLLLLAAAAHECAGPGAGIGADLLLGAARRAGLAGAALEPAETAGVVRTEGDRVRFAHPTLRRVAYGGEPLARRRAAHALLAEVLAARGEAYRLRALRHRAAATEQPDPDLADRLAAAAAAAPGAAHAHGERAAALARAAELTVSTDARVTRLAAAAEHAWLSGRPHRARSLLAAGRELPAREAVRGRAELVRGILELRDGVVTDAREVLLHAARLLEPHDRPGARRALLHAAEAAWADGDVAGYLSDIGRATALTGPGGTAGDDRDAGDCASGDGDGGEHDPGEGGGATGHRRVRTAAAPPARTSAPAPRAGRGPEPHGPAGSALLDAYCDGMRAVMSGRFTDGKEPLRRVIGLGRGAEEHESLIRAGVAALVLGEVGAACEINTRALALARVRGLDTLVPQTLEHLVYAELRAGRHTRAHAHALEGLKAAGRAGQRNCAAHHHAALAMTAALRGDAAACEEHARAAGENAGPHGLGVAATLAVWALALADLGRGLPREALVRLRPLVGTGAGRGHFALRMIAVPDLVEAAVLAGEPGVARAVLPEFELWTAHTADPQAPAQLARCRALLAVEPAAGEPGRTGRRAVPAGAPAAGVTGTGGAAGGDAAAGYKVPGPRTAVPAVPGAVSAPQPCRTAGAGETAGPAAAGGCPEAGTGAGTAAGTGAVAVAGTDAGTDAFFARALELHDLAGGDFQRARTQLLHGKMLRRKRRPGAARDHLRDALVAFERCGAGAWAEQARAELRATGEAGRAAEAPAVAGLLTPQQLRIARCVAEGATNREVALRLSVSPRTVDHHLRNVFAALGIRSRVELPRLLAAAGPGAGPANGPGAGMGGPAGAVTGNMPGDRSVPRVARPAAPGTGTGSAAAHRGGARAGTGRPGRLSRTAAALRPGRNSDTVAGMGMDE</sequence>
<feature type="compositionally biased region" description="Low complexity" evidence="3">
    <location>
        <begin position="737"/>
        <end position="763"/>
    </location>
</feature>
<gene>
    <name evidence="5" type="ORF">SFRA_001195</name>
</gene>
<evidence type="ECO:0000313" key="6">
    <source>
        <dbReference type="Proteomes" id="UP000028058"/>
    </source>
</evidence>
<feature type="compositionally biased region" description="Low complexity" evidence="3">
    <location>
        <begin position="66"/>
        <end position="75"/>
    </location>
</feature>
<keyword evidence="2" id="KW-0067">ATP-binding</keyword>
<dbReference type="OrthoDB" id="483at2"/>
<dbReference type="InterPro" id="IPR016032">
    <property type="entry name" value="Sig_transdc_resp-reg_C-effctor"/>
</dbReference>
<feature type="compositionally biased region" description="Low complexity" evidence="3">
    <location>
        <begin position="136"/>
        <end position="169"/>
    </location>
</feature>
<name>A0A3R7G1E4_9ACTN</name>
<dbReference type="GO" id="GO:0005737">
    <property type="term" value="C:cytoplasm"/>
    <property type="evidence" value="ECO:0007669"/>
    <property type="project" value="TreeGrafter"/>
</dbReference>
<dbReference type="EMBL" id="JNAD02000001">
    <property type="protein sequence ID" value="RKM98895.1"/>
    <property type="molecule type" value="Genomic_DNA"/>
</dbReference>
<feature type="region of interest" description="Disordered" evidence="3">
    <location>
        <begin position="64"/>
        <end position="85"/>
    </location>
</feature>